<dbReference type="KEGG" id="ttn:TTX_0693"/>
<gene>
    <name evidence="2" type="ordered locus">TTX_0693</name>
</gene>
<organism evidence="2 3">
    <name type="scientific">Thermoproteus tenax (strain ATCC 35583 / DSM 2078 / JCM 9277 / NBRC 100435 / Kra 1)</name>
    <dbReference type="NCBI Taxonomy" id="768679"/>
    <lineage>
        <taxon>Archaea</taxon>
        <taxon>Thermoproteota</taxon>
        <taxon>Thermoprotei</taxon>
        <taxon>Thermoproteales</taxon>
        <taxon>Thermoproteaceae</taxon>
        <taxon>Thermoproteus</taxon>
    </lineage>
</organism>
<accession>G4RP56</accession>
<dbReference type="AlphaFoldDB" id="G4RP56"/>
<reference evidence="2 3" key="1">
    <citation type="journal article" date="2011" name="PLoS ONE">
        <title>The complete genome sequence of Thermoproteus tenax: a physiologically versatile member of the Crenarchaeota.</title>
        <authorList>
            <person name="Siebers B."/>
            <person name="Zaparty M."/>
            <person name="Raddatz G."/>
            <person name="Tjaden B."/>
            <person name="Albers S.V."/>
            <person name="Bell S.D."/>
            <person name="Blombach F."/>
            <person name="Kletzin A."/>
            <person name="Kyrpides N."/>
            <person name="Lanz C."/>
            <person name="Plagens A."/>
            <person name="Rampp M."/>
            <person name="Rosinus A."/>
            <person name="von Jan M."/>
            <person name="Makarova K.S."/>
            <person name="Klenk H.P."/>
            <person name="Schuster S.C."/>
            <person name="Hensel R."/>
        </authorList>
    </citation>
    <scope>NUCLEOTIDE SEQUENCE [LARGE SCALE GENOMIC DNA]</scope>
    <source>
        <strain evidence="3">ATCC 35583 / DSM 2078 / JCM 9277 / NBRC 100435 / Kra 1</strain>
    </source>
</reference>
<dbReference type="OrthoDB" id="383911at2157"/>
<keyword evidence="1" id="KW-0812">Transmembrane</keyword>
<evidence type="ECO:0000256" key="1">
    <source>
        <dbReference type="SAM" id="Phobius"/>
    </source>
</evidence>
<dbReference type="STRING" id="768679.TTX_0693"/>
<keyword evidence="1" id="KW-0472">Membrane</keyword>
<dbReference type="Proteomes" id="UP000002654">
    <property type="component" value="Chromosome"/>
</dbReference>
<name>G4RP56_THETK</name>
<feature type="transmembrane region" description="Helical" evidence="1">
    <location>
        <begin position="46"/>
        <end position="64"/>
    </location>
</feature>
<dbReference type="EMBL" id="FN869859">
    <property type="protein sequence ID" value="CCC81351.1"/>
    <property type="molecule type" value="Genomic_DNA"/>
</dbReference>
<dbReference type="HOGENOM" id="CLU_2434031_0_0_2"/>
<sequence>MKPANYELFYYAYIGFAIGVAVFYLYLTLGGYVAPNYSVGGQTWNLAEVVAALFTAATIGVIYLRYRQEGEREASTAVSAKTAKRKERRR</sequence>
<dbReference type="PATRIC" id="fig|768679.9.peg.705"/>
<evidence type="ECO:0000313" key="3">
    <source>
        <dbReference type="Proteomes" id="UP000002654"/>
    </source>
</evidence>
<proteinExistence type="predicted"/>
<dbReference type="eggNOG" id="arCOG05446">
    <property type="taxonomic scope" value="Archaea"/>
</dbReference>
<protein>
    <submittedName>
        <fullName evidence="2">Uncharacterized protein</fullName>
    </submittedName>
</protein>
<dbReference type="GeneID" id="11261588"/>
<keyword evidence="1" id="KW-1133">Transmembrane helix</keyword>
<feature type="transmembrane region" description="Helical" evidence="1">
    <location>
        <begin position="12"/>
        <end position="34"/>
    </location>
</feature>
<dbReference type="PaxDb" id="768679-TTX_0693"/>
<evidence type="ECO:0000313" key="2">
    <source>
        <dbReference type="EMBL" id="CCC81351.1"/>
    </source>
</evidence>
<dbReference type="RefSeq" id="WP_014126607.1">
    <property type="nucleotide sequence ID" value="NC_016070.1"/>
</dbReference>
<keyword evidence="3" id="KW-1185">Reference proteome</keyword>